<dbReference type="SMART" id="SM00429">
    <property type="entry name" value="IPT"/>
    <property type="match status" value="5"/>
</dbReference>
<dbReference type="STRING" id="29529.SAMN04488122_4368"/>
<dbReference type="Gene3D" id="2.120.10.30">
    <property type="entry name" value="TolB, C-terminal domain"/>
    <property type="match status" value="2"/>
</dbReference>
<dbReference type="CDD" id="cd00102">
    <property type="entry name" value="IPT"/>
    <property type="match status" value="1"/>
</dbReference>
<gene>
    <name evidence="4" type="ORF">SAMN04488122_4368</name>
</gene>
<evidence type="ECO:0000259" key="3">
    <source>
        <dbReference type="SMART" id="SM00429"/>
    </source>
</evidence>
<protein>
    <submittedName>
        <fullName evidence="4">IPT/TIG domain-containing protein</fullName>
    </submittedName>
</protein>
<feature type="signal peptide" evidence="2">
    <location>
        <begin position="1"/>
        <end position="26"/>
    </location>
</feature>
<keyword evidence="1 2" id="KW-0732">Signal</keyword>
<sequence length="728" mass="76178">MKKILRNSVFALTGLLLLLAAGGCRKKHDNEATPEMKVARYYPNSGKAGTLITIEGEGFGTDRGQYTATVSETAVEVISATAKAIVLRAPEKGASGPLTLKYQHRSFSIGQYTYQTLSVQRITPLNGPAGSSVNISGEGFGGTGKPAAVFMNGKEAIVITASDTLLVAEVPEDAGTGPVTVKVDNAESSGQEFTYQAITNIRPQSGGKNTKVTITGTGFEVLAAGNVVTFNGKPAEVIEAGTSKLVVVAPEGVETGPLVVSIHDQKTTGPVFTVVAPPLINTVSPLSGPRGVEMTISGEGFSNVKEENKVFLNGVEVPLSAASSKELKLTIPGGTGDGIVKVVVNDQETAGPRFKDQQLGIVTVSPESGLEGTLVTIIGTGFSSVPAENTVYFNGVPATVTTATATTLQLTVPAGVSTGELKVVMKGATAIAPKLFRRAGVMTLAGGPNSNTFSWTISKIAVDRNKNVYVSNNTQVHKISPDGNVTVLAGSETGEGGQKDGTGTAARFNYIRGMAVDNNDNIYVMDGGLRKITPAGVVTTVSTQFTGGSLTFGPDGNFYTARGFEGIFRYNINGVTKISSIGLFDDCRPAIDKAGNIYISKDQYESGVSFIPSGSVLGYYPRALIGNPYNPGYQDGSFATALLNYNLTSLVADNNSLYILDGVSYAIRKADLVAKEVTTVIITEGGFADGAFDQARFGYGMSDMAIDKDGDIYVVDKANKAIRKIFLK</sequence>
<accession>A0A1I0S788</accession>
<proteinExistence type="predicted"/>
<dbReference type="OrthoDB" id="670826at2"/>
<feature type="domain" description="IPT/TIG" evidence="3">
    <location>
        <begin position="116"/>
        <end position="196"/>
    </location>
</feature>
<dbReference type="Gene3D" id="2.60.40.10">
    <property type="entry name" value="Immunoglobulins"/>
    <property type="match status" value="5"/>
</dbReference>
<dbReference type="AlphaFoldDB" id="A0A1I0S788"/>
<dbReference type="InterPro" id="IPR011042">
    <property type="entry name" value="6-blade_b-propeller_TolB-like"/>
</dbReference>
<reference evidence="5" key="1">
    <citation type="submission" date="2016-10" db="EMBL/GenBank/DDBJ databases">
        <authorList>
            <person name="Varghese N."/>
            <person name="Submissions S."/>
        </authorList>
    </citation>
    <scope>NUCLEOTIDE SEQUENCE [LARGE SCALE GENOMIC DNA]</scope>
    <source>
        <strain evidence="5">DSM 3695</strain>
    </source>
</reference>
<feature type="domain" description="IPT/TIG" evidence="3">
    <location>
        <begin position="277"/>
        <end position="355"/>
    </location>
</feature>
<dbReference type="SUPFAM" id="SSF63829">
    <property type="entry name" value="Calcium-dependent phosphotriesterase"/>
    <property type="match status" value="1"/>
</dbReference>
<dbReference type="InterPro" id="IPR014756">
    <property type="entry name" value="Ig_E-set"/>
</dbReference>
<dbReference type="SUPFAM" id="SSF81296">
    <property type="entry name" value="E set domains"/>
    <property type="match status" value="5"/>
</dbReference>
<dbReference type="InterPro" id="IPR052387">
    <property type="entry name" value="Fibrocystin"/>
</dbReference>
<dbReference type="CDD" id="cd00603">
    <property type="entry name" value="IPT_PCSR"/>
    <property type="match status" value="3"/>
</dbReference>
<dbReference type="Proteomes" id="UP000199310">
    <property type="component" value="Unassembled WGS sequence"/>
</dbReference>
<feature type="domain" description="IPT/TIG" evidence="3">
    <location>
        <begin position="358"/>
        <end position="439"/>
    </location>
</feature>
<dbReference type="Pfam" id="PF01833">
    <property type="entry name" value="TIG"/>
    <property type="match status" value="5"/>
</dbReference>
<evidence type="ECO:0000256" key="1">
    <source>
        <dbReference type="ARBA" id="ARBA00022729"/>
    </source>
</evidence>
<dbReference type="RefSeq" id="WP_089898017.1">
    <property type="nucleotide sequence ID" value="NZ_FOJG01000002.1"/>
</dbReference>
<evidence type="ECO:0000313" key="5">
    <source>
        <dbReference type="Proteomes" id="UP000199310"/>
    </source>
</evidence>
<feature type="domain" description="IPT/TIG" evidence="3">
    <location>
        <begin position="35"/>
        <end position="115"/>
    </location>
</feature>
<dbReference type="InterPro" id="IPR013783">
    <property type="entry name" value="Ig-like_fold"/>
</dbReference>
<feature type="domain" description="IPT/TIG" evidence="3">
    <location>
        <begin position="198"/>
        <end position="275"/>
    </location>
</feature>
<evidence type="ECO:0000256" key="2">
    <source>
        <dbReference type="SAM" id="SignalP"/>
    </source>
</evidence>
<evidence type="ECO:0000313" key="4">
    <source>
        <dbReference type="EMBL" id="SEW51607.1"/>
    </source>
</evidence>
<dbReference type="PANTHER" id="PTHR46769:SF2">
    <property type="entry name" value="FIBROCYSTIN-L ISOFORM 2 PRECURSOR-RELATED"/>
    <property type="match status" value="1"/>
</dbReference>
<name>A0A1I0S788_9BACT</name>
<keyword evidence="5" id="KW-1185">Reference proteome</keyword>
<dbReference type="PROSITE" id="PS51257">
    <property type="entry name" value="PROKAR_LIPOPROTEIN"/>
    <property type="match status" value="1"/>
</dbReference>
<feature type="chain" id="PRO_5011738460" evidence="2">
    <location>
        <begin position="27"/>
        <end position="728"/>
    </location>
</feature>
<organism evidence="4 5">
    <name type="scientific">Chitinophaga arvensicola</name>
    <dbReference type="NCBI Taxonomy" id="29529"/>
    <lineage>
        <taxon>Bacteria</taxon>
        <taxon>Pseudomonadati</taxon>
        <taxon>Bacteroidota</taxon>
        <taxon>Chitinophagia</taxon>
        <taxon>Chitinophagales</taxon>
        <taxon>Chitinophagaceae</taxon>
        <taxon>Chitinophaga</taxon>
    </lineage>
</organism>
<dbReference type="InterPro" id="IPR002909">
    <property type="entry name" value="IPT_dom"/>
</dbReference>
<dbReference type="EMBL" id="FOJG01000002">
    <property type="protein sequence ID" value="SEW51607.1"/>
    <property type="molecule type" value="Genomic_DNA"/>
</dbReference>
<dbReference type="PANTHER" id="PTHR46769">
    <property type="entry name" value="POLYCYSTIC KIDNEY AND HEPATIC DISEASE 1 (AUTOSOMAL RECESSIVE)-LIKE 1"/>
    <property type="match status" value="1"/>
</dbReference>